<gene>
    <name evidence="14" type="primary">murC</name>
    <name evidence="18" type="ordered locus">Spirs_2282</name>
</gene>
<evidence type="ECO:0000256" key="4">
    <source>
        <dbReference type="ARBA" id="ARBA00022490"/>
    </source>
</evidence>
<evidence type="ECO:0000256" key="3">
    <source>
        <dbReference type="ARBA" id="ARBA00012211"/>
    </source>
</evidence>
<dbReference type="GO" id="GO:0005737">
    <property type="term" value="C:cytoplasm"/>
    <property type="evidence" value="ECO:0007669"/>
    <property type="project" value="UniProtKB-SubCell"/>
</dbReference>
<dbReference type="Pfam" id="PF02875">
    <property type="entry name" value="Mur_ligase_C"/>
    <property type="match status" value="1"/>
</dbReference>
<keyword evidence="4 14" id="KW-0963">Cytoplasm</keyword>
<dbReference type="SUPFAM" id="SSF53244">
    <property type="entry name" value="MurD-like peptide ligases, peptide-binding domain"/>
    <property type="match status" value="1"/>
</dbReference>
<dbReference type="InterPro" id="IPR036615">
    <property type="entry name" value="Mur_ligase_C_dom_sf"/>
</dbReference>
<dbReference type="SUPFAM" id="SSF51984">
    <property type="entry name" value="MurCD N-terminal domain"/>
    <property type="match status" value="1"/>
</dbReference>
<dbReference type="SUPFAM" id="SSF53623">
    <property type="entry name" value="MurD-like peptide ligases, catalytic domain"/>
    <property type="match status" value="1"/>
</dbReference>
<dbReference type="Proteomes" id="UP000002318">
    <property type="component" value="Chromosome"/>
</dbReference>
<evidence type="ECO:0000259" key="17">
    <source>
        <dbReference type="Pfam" id="PF08245"/>
    </source>
</evidence>
<keyword evidence="8 14" id="KW-0067">ATP-binding</keyword>
<dbReference type="HAMAP" id="MF_00046">
    <property type="entry name" value="MurC"/>
    <property type="match status" value="1"/>
</dbReference>
<evidence type="ECO:0000256" key="14">
    <source>
        <dbReference type="HAMAP-Rule" id="MF_00046"/>
    </source>
</evidence>
<dbReference type="Gene3D" id="3.40.50.720">
    <property type="entry name" value="NAD(P)-binding Rossmann-like Domain"/>
    <property type="match status" value="1"/>
</dbReference>
<dbReference type="InterPro" id="IPR036565">
    <property type="entry name" value="Mur-like_cat_sf"/>
</dbReference>
<evidence type="ECO:0000256" key="13">
    <source>
        <dbReference type="ARBA" id="ARBA00047833"/>
    </source>
</evidence>
<evidence type="ECO:0000313" key="19">
    <source>
        <dbReference type="Proteomes" id="UP000002318"/>
    </source>
</evidence>
<keyword evidence="12 14" id="KW-0961">Cell wall biogenesis/degradation</keyword>
<keyword evidence="5 14" id="KW-0436">Ligase</keyword>
<keyword evidence="10 14" id="KW-0573">Peptidoglycan synthesis</keyword>
<comment type="similarity">
    <text evidence="14">Belongs to the MurCDEF family.</text>
</comment>
<name>E1R770_SEDSS</name>
<feature type="domain" description="Mur ligase C-terminal" evidence="16">
    <location>
        <begin position="336"/>
        <end position="466"/>
    </location>
</feature>
<keyword evidence="9 14" id="KW-0133">Cell shape</keyword>
<dbReference type="eggNOG" id="COG0773">
    <property type="taxonomic scope" value="Bacteria"/>
</dbReference>
<keyword evidence="6 14" id="KW-0132">Cell division</keyword>
<dbReference type="InterPro" id="IPR013221">
    <property type="entry name" value="Mur_ligase_cen"/>
</dbReference>
<dbReference type="GO" id="GO:0005524">
    <property type="term" value="F:ATP binding"/>
    <property type="evidence" value="ECO:0007669"/>
    <property type="project" value="UniProtKB-UniRule"/>
</dbReference>
<dbReference type="InterPro" id="IPR005758">
    <property type="entry name" value="UDP-N-AcMur_Ala_ligase_MurC"/>
</dbReference>
<feature type="domain" description="Mur ligase central" evidence="17">
    <location>
        <begin position="125"/>
        <end position="306"/>
    </location>
</feature>
<keyword evidence="19" id="KW-1185">Reference proteome</keyword>
<sequence>MYDPIMQRISLCGDISGLKFHLVGIKGTGMAALAELLLRQGAIVSGSDTAEHFYTDDVLKRLGIPFFEEFRKENLPKDAAGLIYSAAYDPEKHPEILAAFGQGIPVLSYTQALGSISETVPFAGIAGSHGKTTTSALAGVMARAAALPAFVLAGSAVPAFGGGSIFFGGDSFFIAETCEYRRHFLSFYPQWIVLTSVEADHLDYFRDIDDIMSAFVEYALRLSKGGVLIYCHDDEGACEVARRLSAIREDVRLVPYGISAPGDYRMTGRSVRDERNRFTVACIDGEFSLRIPGEHIAKDALAAFALIREMSDRESFDTYGMESVRRELEGFSGSKRRSEILGEAGGVLFLDDYGHHPTEIRRTLAGFREFYPERRIVIDFMSHTYSRTEALLDQFAEAFTDADEVILHEIYASAREKKGNVDGRSLFDRVKQHSSAVRYYDHPLDAFEPLSQSLRQGDLFVTMGAGNNWELGKALYNHFLQRSNQQ</sequence>
<evidence type="ECO:0000256" key="2">
    <source>
        <dbReference type="ARBA" id="ARBA00004752"/>
    </source>
</evidence>
<comment type="catalytic activity">
    <reaction evidence="13 14">
        <text>UDP-N-acetyl-alpha-D-muramate + L-alanine + ATP = UDP-N-acetyl-alpha-D-muramoyl-L-alanine + ADP + phosphate + H(+)</text>
        <dbReference type="Rhea" id="RHEA:23372"/>
        <dbReference type="ChEBI" id="CHEBI:15378"/>
        <dbReference type="ChEBI" id="CHEBI:30616"/>
        <dbReference type="ChEBI" id="CHEBI:43474"/>
        <dbReference type="ChEBI" id="CHEBI:57972"/>
        <dbReference type="ChEBI" id="CHEBI:70757"/>
        <dbReference type="ChEBI" id="CHEBI:83898"/>
        <dbReference type="ChEBI" id="CHEBI:456216"/>
        <dbReference type="EC" id="6.3.2.8"/>
    </reaction>
</comment>
<dbReference type="Gene3D" id="3.40.1190.10">
    <property type="entry name" value="Mur-like, catalytic domain"/>
    <property type="match status" value="1"/>
</dbReference>
<dbReference type="STRING" id="573413.Spirs_2282"/>
<feature type="binding site" evidence="14">
    <location>
        <begin position="127"/>
        <end position="133"/>
    </location>
    <ligand>
        <name>ATP</name>
        <dbReference type="ChEBI" id="CHEBI:30616"/>
    </ligand>
</feature>
<evidence type="ECO:0000259" key="16">
    <source>
        <dbReference type="Pfam" id="PF02875"/>
    </source>
</evidence>
<evidence type="ECO:0000256" key="8">
    <source>
        <dbReference type="ARBA" id="ARBA00022840"/>
    </source>
</evidence>
<reference evidence="18 19" key="1">
    <citation type="journal article" date="2010" name="Stand. Genomic Sci.">
        <title>Complete genome sequence of Spirochaeta smaragdinae type strain (SEBR 4228).</title>
        <authorList>
            <person name="Mavromatis K."/>
            <person name="Yasawong M."/>
            <person name="Chertkov O."/>
            <person name="Lapidus A."/>
            <person name="Lucas S."/>
            <person name="Nolan M."/>
            <person name="Del Rio T.G."/>
            <person name="Tice H."/>
            <person name="Cheng J.F."/>
            <person name="Pitluck S."/>
            <person name="Liolios K."/>
            <person name="Ivanova N."/>
            <person name="Tapia R."/>
            <person name="Han C."/>
            <person name="Bruce D."/>
            <person name="Goodwin L."/>
            <person name="Pati A."/>
            <person name="Chen A."/>
            <person name="Palaniappan K."/>
            <person name="Land M."/>
            <person name="Hauser L."/>
            <person name="Chang Y.J."/>
            <person name="Jeffries C.D."/>
            <person name="Detter J.C."/>
            <person name="Rohde M."/>
            <person name="Brambilla E."/>
            <person name="Spring S."/>
            <person name="Goker M."/>
            <person name="Sikorski J."/>
            <person name="Woyke T."/>
            <person name="Bristow J."/>
            <person name="Eisen J.A."/>
            <person name="Markowitz V."/>
            <person name="Hugenholtz P."/>
            <person name="Klenk H.P."/>
            <person name="Kyrpides N.C."/>
        </authorList>
    </citation>
    <scope>NUCLEOTIDE SEQUENCE [LARGE SCALE GENOMIC DNA]</scope>
    <source>
        <strain evidence="19">DSM 11293 / JCM 15392 / SEBR 4228</strain>
    </source>
</reference>
<dbReference type="GO" id="GO:0009252">
    <property type="term" value="P:peptidoglycan biosynthetic process"/>
    <property type="evidence" value="ECO:0007669"/>
    <property type="project" value="UniProtKB-UniRule"/>
</dbReference>
<evidence type="ECO:0000259" key="15">
    <source>
        <dbReference type="Pfam" id="PF01225"/>
    </source>
</evidence>
<dbReference type="UniPathway" id="UPA00219"/>
<evidence type="ECO:0000256" key="11">
    <source>
        <dbReference type="ARBA" id="ARBA00023306"/>
    </source>
</evidence>
<dbReference type="Pfam" id="PF08245">
    <property type="entry name" value="Mur_ligase_M"/>
    <property type="match status" value="1"/>
</dbReference>
<keyword evidence="11 14" id="KW-0131">Cell cycle</keyword>
<dbReference type="KEGG" id="ssm:Spirs_2282"/>
<dbReference type="InterPro" id="IPR000713">
    <property type="entry name" value="Mur_ligase_N"/>
</dbReference>
<dbReference type="NCBIfam" id="TIGR01082">
    <property type="entry name" value="murC"/>
    <property type="match status" value="1"/>
</dbReference>
<dbReference type="InterPro" id="IPR004101">
    <property type="entry name" value="Mur_ligase_C"/>
</dbReference>
<dbReference type="AlphaFoldDB" id="E1R770"/>
<protein>
    <recommendedName>
        <fullName evidence="3 14">UDP-N-acetylmuramate--L-alanine ligase</fullName>
        <ecNumber evidence="3 14">6.3.2.8</ecNumber>
    </recommendedName>
    <alternativeName>
        <fullName evidence="14">UDP-N-acetylmuramoyl-L-alanine synthetase</fullName>
    </alternativeName>
</protein>
<dbReference type="PANTHER" id="PTHR43445:SF3">
    <property type="entry name" value="UDP-N-ACETYLMURAMATE--L-ALANINE LIGASE"/>
    <property type="match status" value="1"/>
</dbReference>
<dbReference type="GO" id="GO:0071555">
    <property type="term" value="P:cell wall organization"/>
    <property type="evidence" value="ECO:0007669"/>
    <property type="project" value="UniProtKB-KW"/>
</dbReference>
<evidence type="ECO:0000256" key="9">
    <source>
        <dbReference type="ARBA" id="ARBA00022960"/>
    </source>
</evidence>
<dbReference type="EMBL" id="CP002116">
    <property type="protein sequence ID" value="ADK81397.1"/>
    <property type="molecule type" value="Genomic_DNA"/>
</dbReference>
<evidence type="ECO:0000256" key="6">
    <source>
        <dbReference type="ARBA" id="ARBA00022618"/>
    </source>
</evidence>
<evidence type="ECO:0000256" key="1">
    <source>
        <dbReference type="ARBA" id="ARBA00004496"/>
    </source>
</evidence>
<dbReference type="GO" id="GO:0008763">
    <property type="term" value="F:UDP-N-acetylmuramate-L-alanine ligase activity"/>
    <property type="evidence" value="ECO:0007669"/>
    <property type="project" value="UniProtKB-UniRule"/>
</dbReference>
<dbReference type="Pfam" id="PF01225">
    <property type="entry name" value="Mur_ligase"/>
    <property type="match status" value="1"/>
</dbReference>
<dbReference type="GO" id="GO:0008360">
    <property type="term" value="P:regulation of cell shape"/>
    <property type="evidence" value="ECO:0007669"/>
    <property type="project" value="UniProtKB-KW"/>
</dbReference>
<comment type="function">
    <text evidence="14">Cell wall formation.</text>
</comment>
<accession>E1R770</accession>
<dbReference type="PANTHER" id="PTHR43445">
    <property type="entry name" value="UDP-N-ACETYLMURAMATE--L-ALANINE LIGASE-RELATED"/>
    <property type="match status" value="1"/>
</dbReference>
<organism evidence="18 19">
    <name type="scientific">Sediminispirochaeta smaragdinae (strain DSM 11293 / JCM 15392 / SEBR 4228)</name>
    <name type="common">Spirochaeta smaragdinae</name>
    <dbReference type="NCBI Taxonomy" id="573413"/>
    <lineage>
        <taxon>Bacteria</taxon>
        <taxon>Pseudomonadati</taxon>
        <taxon>Spirochaetota</taxon>
        <taxon>Spirochaetia</taxon>
        <taxon>Spirochaetales</taxon>
        <taxon>Spirochaetaceae</taxon>
        <taxon>Sediminispirochaeta</taxon>
    </lineage>
</organism>
<dbReference type="GO" id="GO:0051301">
    <property type="term" value="P:cell division"/>
    <property type="evidence" value="ECO:0007669"/>
    <property type="project" value="UniProtKB-KW"/>
</dbReference>
<comment type="pathway">
    <text evidence="2 14">Cell wall biogenesis; peptidoglycan biosynthesis.</text>
</comment>
<evidence type="ECO:0000313" key="18">
    <source>
        <dbReference type="EMBL" id="ADK81397.1"/>
    </source>
</evidence>
<evidence type="ECO:0000256" key="7">
    <source>
        <dbReference type="ARBA" id="ARBA00022741"/>
    </source>
</evidence>
<evidence type="ECO:0000256" key="12">
    <source>
        <dbReference type="ARBA" id="ARBA00023316"/>
    </source>
</evidence>
<evidence type="ECO:0000256" key="5">
    <source>
        <dbReference type="ARBA" id="ARBA00022598"/>
    </source>
</evidence>
<comment type="subcellular location">
    <subcellularLocation>
        <location evidence="1 14">Cytoplasm</location>
    </subcellularLocation>
</comment>
<dbReference type="InterPro" id="IPR050061">
    <property type="entry name" value="MurCDEF_pg_biosynth"/>
</dbReference>
<keyword evidence="7 14" id="KW-0547">Nucleotide-binding</keyword>
<proteinExistence type="inferred from homology"/>
<evidence type="ECO:0000256" key="10">
    <source>
        <dbReference type="ARBA" id="ARBA00022984"/>
    </source>
</evidence>
<dbReference type="HOGENOM" id="CLU_028104_2_1_12"/>
<dbReference type="EC" id="6.3.2.8" evidence="3 14"/>
<dbReference type="Gene3D" id="3.90.190.20">
    <property type="entry name" value="Mur ligase, C-terminal domain"/>
    <property type="match status" value="1"/>
</dbReference>
<feature type="domain" description="Mur ligase N-terminal catalytic" evidence="15">
    <location>
        <begin position="20"/>
        <end position="117"/>
    </location>
</feature>